<evidence type="ECO:0000313" key="3">
    <source>
        <dbReference type="Proteomes" id="UP000639338"/>
    </source>
</evidence>
<dbReference type="EMBL" id="JACMRX010000003">
    <property type="protein sequence ID" value="KAF7992216.1"/>
    <property type="molecule type" value="Genomic_DNA"/>
</dbReference>
<feature type="region of interest" description="Disordered" evidence="1">
    <location>
        <begin position="116"/>
        <end position="136"/>
    </location>
</feature>
<dbReference type="Proteomes" id="UP000639338">
    <property type="component" value="Unassembled WGS sequence"/>
</dbReference>
<evidence type="ECO:0000313" key="2">
    <source>
        <dbReference type="EMBL" id="KAF7992216.1"/>
    </source>
</evidence>
<protein>
    <submittedName>
        <fullName evidence="2">Uncharacterized protein</fullName>
    </submittedName>
</protein>
<organism evidence="2 3">
    <name type="scientific">Aphidius gifuensis</name>
    <name type="common">Parasitoid wasp</name>
    <dbReference type="NCBI Taxonomy" id="684658"/>
    <lineage>
        <taxon>Eukaryota</taxon>
        <taxon>Metazoa</taxon>
        <taxon>Ecdysozoa</taxon>
        <taxon>Arthropoda</taxon>
        <taxon>Hexapoda</taxon>
        <taxon>Insecta</taxon>
        <taxon>Pterygota</taxon>
        <taxon>Neoptera</taxon>
        <taxon>Endopterygota</taxon>
        <taxon>Hymenoptera</taxon>
        <taxon>Apocrita</taxon>
        <taxon>Ichneumonoidea</taxon>
        <taxon>Braconidae</taxon>
        <taxon>Aphidiinae</taxon>
        <taxon>Aphidius</taxon>
    </lineage>
</organism>
<proteinExistence type="predicted"/>
<evidence type="ECO:0000256" key="1">
    <source>
        <dbReference type="SAM" id="MobiDB-lite"/>
    </source>
</evidence>
<sequence>MSSIFNLFGSVTPKNQQQIKIDSFRDSTKSIGNKIHENLSNSKLQASNVVVKKQKGLSIRSKVDPNVCTTNTNNVPSKNNQLTKPVFKKAEESLQQIAPIKKKTLSKHQVPIGEQFVSPAPRSKSPHENTSSSINFTFKKPITPTKLGYPEPEYLIGLKNWTEEQRFYRPSYDDIIQESMFSKCQDKPIVPLDDDDDDYEFIPKAISTSDLSYPTYDLFENEKFKLTNDIGDIEPPKMPSVSD</sequence>
<keyword evidence="3" id="KW-1185">Reference proteome</keyword>
<reference evidence="2 3" key="1">
    <citation type="submission" date="2020-08" db="EMBL/GenBank/DDBJ databases">
        <title>Aphidius gifuensis genome sequencing and assembly.</title>
        <authorList>
            <person name="Du Z."/>
        </authorList>
    </citation>
    <scope>NUCLEOTIDE SEQUENCE [LARGE SCALE GENOMIC DNA]</scope>
    <source>
        <strain evidence="2">YNYX2018</strain>
        <tissue evidence="2">Adults</tissue>
    </source>
</reference>
<accession>A0A834XSW1</accession>
<comment type="caution">
    <text evidence="2">The sequence shown here is derived from an EMBL/GenBank/DDBJ whole genome shotgun (WGS) entry which is preliminary data.</text>
</comment>
<dbReference type="AlphaFoldDB" id="A0A834XSW1"/>
<gene>
    <name evidence="2" type="ORF">HCN44_001541</name>
</gene>
<name>A0A834XSW1_APHGI</name>